<dbReference type="Proteomes" id="UP000295536">
    <property type="component" value="Unassembled WGS sequence"/>
</dbReference>
<evidence type="ECO:0000313" key="2">
    <source>
        <dbReference type="EMBL" id="TSE20293.1"/>
    </source>
</evidence>
<proteinExistence type="predicted"/>
<reference evidence="2 4" key="2">
    <citation type="submission" date="2019-07" db="EMBL/GenBank/DDBJ databases">
        <title>Tepidimonas ignava SPS-1037 draft genome.</title>
        <authorList>
            <person name="Da Costa M.S."/>
            <person name="Froufe H.J.C."/>
            <person name="Egas C."/>
            <person name="Albuquerque L."/>
        </authorList>
    </citation>
    <scope>NUCLEOTIDE SEQUENCE [LARGE SCALE GENOMIC DNA]</scope>
    <source>
        <strain evidence="2 4">SPS-1037</strain>
    </source>
</reference>
<comment type="caution">
    <text evidence="1">The sequence shown here is derived from an EMBL/GenBank/DDBJ whole genome shotgun (WGS) entry which is preliminary data.</text>
</comment>
<evidence type="ECO:0008006" key="5">
    <source>
        <dbReference type="Google" id="ProtNLM"/>
    </source>
</evidence>
<reference evidence="1 3" key="1">
    <citation type="submission" date="2019-03" db="EMBL/GenBank/DDBJ databases">
        <title>Genomic Encyclopedia of Type Strains, Phase IV (KMG-IV): sequencing the most valuable type-strain genomes for metagenomic binning, comparative biology and taxonomic classification.</title>
        <authorList>
            <person name="Goeker M."/>
        </authorList>
    </citation>
    <scope>NUCLEOTIDE SEQUENCE [LARGE SCALE GENOMIC DNA]</scope>
    <source>
        <strain evidence="1 3">DSM 12034</strain>
    </source>
</reference>
<dbReference type="RefSeq" id="WP_132962100.1">
    <property type="nucleotide sequence ID" value="NZ_SMAH01000004.1"/>
</dbReference>
<evidence type="ECO:0000313" key="3">
    <source>
        <dbReference type="Proteomes" id="UP000295536"/>
    </source>
</evidence>
<sequence>MGALSRDKGKRGEREVAAIISDLLGVSASRRVRQHDGDSDILGVPGWTIEVKRWSLLVPHEVNRAWAQAVEQAQRDGGIPALFFRANYHPWRVMWPISVLLTMQSAHMWVEPQWAAQTTPEAWAAVARELLWRQAHEPRS</sequence>
<name>A0A4R3LFP0_9BURK</name>
<gene>
    <name evidence="1" type="ORF">EDC36_104206</name>
    <name evidence="2" type="ORF">Tigna_01924</name>
</gene>
<dbReference type="InterPro" id="IPR056931">
    <property type="entry name" value="D14-like"/>
</dbReference>
<dbReference type="AlphaFoldDB" id="A0A4R3LFP0"/>
<accession>A0A4R3LFP0</accession>
<dbReference type="OrthoDB" id="8913593at2"/>
<dbReference type="EMBL" id="VJNC01000013">
    <property type="protein sequence ID" value="TSE20293.1"/>
    <property type="molecule type" value="Genomic_DNA"/>
</dbReference>
<organism evidence="1 3">
    <name type="scientific">Tepidimonas ignava</name>
    <dbReference type="NCBI Taxonomy" id="114249"/>
    <lineage>
        <taxon>Bacteria</taxon>
        <taxon>Pseudomonadati</taxon>
        <taxon>Pseudomonadota</taxon>
        <taxon>Betaproteobacteria</taxon>
        <taxon>Burkholderiales</taxon>
        <taxon>Tepidimonas</taxon>
    </lineage>
</organism>
<dbReference type="Pfam" id="PF24608">
    <property type="entry name" value="PDDEXK_15"/>
    <property type="match status" value="1"/>
</dbReference>
<dbReference type="EMBL" id="SMAH01000004">
    <property type="protein sequence ID" value="TCS98782.1"/>
    <property type="molecule type" value="Genomic_DNA"/>
</dbReference>
<evidence type="ECO:0000313" key="4">
    <source>
        <dbReference type="Proteomes" id="UP000315577"/>
    </source>
</evidence>
<keyword evidence="4" id="KW-1185">Reference proteome</keyword>
<evidence type="ECO:0000313" key="1">
    <source>
        <dbReference type="EMBL" id="TCS98782.1"/>
    </source>
</evidence>
<dbReference type="Proteomes" id="UP000315577">
    <property type="component" value="Unassembled WGS sequence"/>
</dbReference>
<protein>
    <recommendedName>
        <fullName evidence="5">Holliday junction resolvase</fullName>
    </recommendedName>
</protein>